<dbReference type="InterPro" id="IPR017972">
    <property type="entry name" value="Cyt_P450_CS"/>
</dbReference>
<evidence type="ECO:0000256" key="3">
    <source>
        <dbReference type="ARBA" id="ARBA00023002"/>
    </source>
</evidence>
<feature type="binding site" description="axial binding residue" evidence="5">
    <location>
        <position position="450"/>
    </location>
    <ligand>
        <name>heme</name>
        <dbReference type="ChEBI" id="CHEBI:30413"/>
    </ligand>
    <ligandPart>
        <name>Fe</name>
        <dbReference type="ChEBI" id="CHEBI:18248"/>
    </ligandPart>
</feature>
<dbReference type="PANTHER" id="PTHR46300:SF6">
    <property type="entry name" value="CYTOCHROME P450 2C30"/>
    <property type="match status" value="1"/>
</dbReference>
<evidence type="ECO:0000313" key="7">
    <source>
        <dbReference type="EMBL" id="KAJ9603323.1"/>
    </source>
</evidence>
<evidence type="ECO:0000256" key="4">
    <source>
        <dbReference type="ARBA" id="ARBA00023004"/>
    </source>
</evidence>
<keyword evidence="3 6" id="KW-0560">Oxidoreductase</keyword>
<dbReference type="InterPro" id="IPR036396">
    <property type="entry name" value="Cyt_P450_sf"/>
</dbReference>
<dbReference type="InterPro" id="IPR001128">
    <property type="entry name" value="Cyt_P450"/>
</dbReference>
<evidence type="ECO:0000256" key="2">
    <source>
        <dbReference type="ARBA" id="ARBA00022723"/>
    </source>
</evidence>
<proteinExistence type="inferred from homology"/>
<evidence type="ECO:0000256" key="5">
    <source>
        <dbReference type="PIRSR" id="PIRSR602401-1"/>
    </source>
</evidence>
<dbReference type="GO" id="GO:0004497">
    <property type="term" value="F:monooxygenase activity"/>
    <property type="evidence" value="ECO:0007669"/>
    <property type="project" value="UniProtKB-KW"/>
</dbReference>
<dbReference type="GO" id="GO:0016705">
    <property type="term" value="F:oxidoreductase activity, acting on paired donors, with incorporation or reduction of molecular oxygen"/>
    <property type="evidence" value="ECO:0007669"/>
    <property type="project" value="InterPro"/>
</dbReference>
<dbReference type="InterPro" id="IPR002401">
    <property type="entry name" value="Cyt_P450_E_grp-I"/>
</dbReference>
<keyword evidence="6" id="KW-0503">Monooxygenase</keyword>
<sequence length="539" mass="60782">MVDATDVRLGVAALAACLLLLRLLSTGMRSRRLPPGPRTLPLIGNLHQLPKKDMHVQHLKWAQEYGPIFSLKLGSQTVIVLASGAMIKRLVDKRSGNYADRPSLFMQEAFDHSRIIMRGYDDLWKVERKLYHGFLNGTKAARYIPYPDLETKQLCFDLLQRPEDFEALITRTTLSAATSMAYGFRVTDPENPVMKELLRNAHGFFTMAHKSQLFDWYPQLRPVVKWLPSFVYPLYRNAREVFGREKRQFHDLLHETRQKLGKGDALPSFASDIVRAQESWQGKPEGATLTDHAAAYIAGIAMEGAMDTQSNQLAASIKAMMLYPLVQKQAQAHLDDVIGGDRMPQPSDIEKLPYIRQIMKETLRWLPTTTSGAIPHAARAEDEIDGYLIPKGATILLSVWSANNDPSLFPSPRVFDPSRQNPNFSMGEAALASDIRDRDHWTFGAGRRICPGMHVAEGTLMLTMARVLWAFDISKAKDDQGKEIEVDPDEITQSIASRPLPFKCEIKARTPKHAEIVRKTWEEAQHVLDDAGNYKVNVL</sequence>
<reference evidence="7" key="1">
    <citation type="submission" date="2022-10" db="EMBL/GenBank/DDBJ databases">
        <title>Culturing micro-colonial fungi from biological soil crusts in the Mojave desert and describing Neophaeococcomyces mojavensis, and introducing the new genera and species Taxawa tesnikishii.</title>
        <authorList>
            <person name="Kurbessoian T."/>
            <person name="Stajich J.E."/>
        </authorList>
    </citation>
    <scope>NUCLEOTIDE SEQUENCE</scope>
    <source>
        <strain evidence="7">TK_41</strain>
    </source>
</reference>
<dbReference type="SUPFAM" id="SSF48264">
    <property type="entry name" value="Cytochrome P450"/>
    <property type="match status" value="1"/>
</dbReference>
<dbReference type="GO" id="GO:0020037">
    <property type="term" value="F:heme binding"/>
    <property type="evidence" value="ECO:0007669"/>
    <property type="project" value="InterPro"/>
</dbReference>
<dbReference type="PROSITE" id="PS00086">
    <property type="entry name" value="CYTOCHROME_P450"/>
    <property type="match status" value="1"/>
</dbReference>
<dbReference type="Pfam" id="PF00067">
    <property type="entry name" value="p450"/>
    <property type="match status" value="1"/>
</dbReference>
<comment type="cofactor">
    <cofactor evidence="5">
        <name>heme</name>
        <dbReference type="ChEBI" id="CHEBI:30413"/>
    </cofactor>
</comment>
<name>A0AA38WY86_9EURO</name>
<comment type="caution">
    <text evidence="7">The sequence shown here is derived from an EMBL/GenBank/DDBJ whole genome shotgun (WGS) entry which is preliminary data.</text>
</comment>
<keyword evidence="5 6" id="KW-0349">Heme</keyword>
<dbReference type="GO" id="GO:0005506">
    <property type="term" value="F:iron ion binding"/>
    <property type="evidence" value="ECO:0007669"/>
    <property type="project" value="InterPro"/>
</dbReference>
<evidence type="ECO:0000256" key="1">
    <source>
        <dbReference type="ARBA" id="ARBA00010617"/>
    </source>
</evidence>
<accession>A0AA38WY86</accession>
<dbReference type="PANTHER" id="PTHR46300">
    <property type="entry name" value="P450, PUTATIVE (EUROFUNG)-RELATED-RELATED"/>
    <property type="match status" value="1"/>
</dbReference>
<dbReference type="EMBL" id="JAPDRK010000022">
    <property type="protein sequence ID" value="KAJ9603323.1"/>
    <property type="molecule type" value="Genomic_DNA"/>
</dbReference>
<protein>
    <recommendedName>
        <fullName evidence="9">Cytochrome P450</fullName>
    </recommendedName>
</protein>
<evidence type="ECO:0008006" key="9">
    <source>
        <dbReference type="Google" id="ProtNLM"/>
    </source>
</evidence>
<dbReference type="Gene3D" id="1.10.630.10">
    <property type="entry name" value="Cytochrome P450"/>
    <property type="match status" value="1"/>
</dbReference>
<evidence type="ECO:0000256" key="6">
    <source>
        <dbReference type="RuleBase" id="RU000461"/>
    </source>
</evidence>
<keyword evidence="8" id="KW-1185">Reference proteome</keyword>
<keyword evidence="4 5" id="KW-0408">Iron</keyword>
<dbReference type="CDD" id="cd11065">
    <property type="entry name" value="CYP64-like"/>
    <property type="match status" value="1"/>
</dbReference>
<dbReference type="InterPro" id="IPR050364">
    <property type="entry name" value="Cytochrome_P450_fung"/>
</dbReference>
<evidence type="ECO:0000313" key="8">
    <source>
        <dbReference type="Proteomes" id="UP001172673"/>
    </source>
</evidence>
<keyword evidence="2 5" id="KW-0479">Metal-binding</keyword>
<comment type="similarity">
    <text evidence="1 6">Belongs to the cytochrome P450 family.</text>
</comment>
<organism evidence="7 8">
    <name type="scientific">Cladophialophora chaetospira</name>
    <dbReference type="NCBI Taxonomy" id="386627"/>
    <lineage>
        <taxon>Eukaryota</taxon>
        <taxon>Fungi</taxon>
        <taxon>Dikarya</taxon>
        <taxon>Ascomycota</taxon>
        <taxon>Pezizomycotina</taxon>
        <taxon>Eurotiomycetes</taxon>
        <taxon>Chaetothyriomycetidae</taxon>
        <taxon>Chaetothyriales</taxon>
        <taxon>Herpotrichiellaceae</taxon>
        <taxon>Cladophialophora</taxon>
    </lineage>
</organism>
<gene>
    <name evidence="7" type="ORF">H2200_012101</name>
</gene>
<dbReference type="PRINTS" id="PR00463">
    <property type="entry name" value="EP450I"/>
</dbReference>
<dbReference type="AlphaFoldDB" id="A0AA38WY86"/>
<dbReference type="Proteomes" id="UP001172673">
    <property type="component" value="Unassembled WGS sequence"/>
</dbReference>